<protein>
    <submittedName>
        <fullName evidence="2">Stress-induced protein</fullName>
    </submittedName>
</protein>
<reference evidence="2 3" key="1">
    <citation type="submission" date="2019-03" db="EMBL/GenBank/DDBJ databases">
        <title>Ramlibacter rhizophilus CCTCC AB2015357, whole genome shotgun sequence.</title>
        <authorList>
            <person name="Zhang X."/>
            <person name="Feng G."/>
            <person name="Zhu H."/>
        </authorList>
    </citation>
    <scope>NUCLEOTIDE SEQUENCE [LARGE SCALE GENOMIC DNA]</scope>
    <source>
        <strain evidence="2 3">CCTCC AB2015357</strain>
    </source>
</reference>
<feature type="compositionally biased region" description="Gly residues" evidence="1">
    <location>
        <begin position="106"/>
        <end position="116"/>
    </location>
</feature>
<comment type="caution">
    <text evidence="2">The sequence shown here is derived from an EMBL/GenBank/DDBJ whole genome shotgun (WGS) entry which is preliminary data.</text>
</comment>
<evidence type="ECO:0000256" key="1">
    <source>
        <dbReference type="SAM" id="MobiDB-lite"/>
    </source>
</evidence>
<dbReference type="Pfam" id="PF10685">
    <property type="entry name" value="KGG"/>
    <property type="match status" value="3"/>
</dbReference>
<proteinExistence type="predicted"/>
<dbReference type="InterPro" id="IPR019626">
    <property type="entry name" value="Stress-induced_KGG_rpt"/>
</dbReference>
<accession>A0A4Z0BFN7</accession>
<feature type="region of interest" description="Disordered" evidence="1">
    <location>
        <begin position="1"/>
        <end position="131"/>
    </location>
</feature>
<dbReference type="OrthoDB" id="9814245at2"/>
<evidence type="ECO:0000313" key="2">
    <source>
        <dbReference type="EMBL" id="TFY98122.1"/>
    </source>
</evidence>
<sequence length="131" mass="13004">MASGKDGDQGGPRGGTSRRGFASMDPERQRAIASKGGKAAHQSGNAHEFTPEEARRAGSKGGKAAHERGTAHEFTSEEARRAGRKGGEASGGGRGRTDAAHATRSGVGGSGSGSGIDSGEAAADAGGDERE</sequence>
<keyword evidence="3" id="KW-1185">Reference proteome</keyword>
<organism evidence="2 3">
    <name type="scientific">Ramlibacter rhizophilus</name>
    <dbReference type="NCBI Taxonomy" id="1781167"/>
    <lineage>
        <taxon>Bacteria</taxon>
        <taxon>Pseudomonadati</taxon>
        <taxon>Pseudomonadota</taxon>
        <taxon>Betaproteobacteria</taxon>
        <taxon>Burkholderiales</taxon>
        <taxon>Comamonadaceae</taxon>
        <taxon>Ramlibacter</taxon>
    </lineage>
</organism>
<name>A0A4Z0BFN7_9BURK</name>
<feature type="compositionally biased region" description="Basic and acidic residues" evidence="1">
    <location>
        <begin position="64"/>
        <end position="87"/>
    </location>
</feature>
<dbReference type="Proteomes" id="UP000297564">
    <property type="component" value="Unassembled WGS sequence"/>
</dbReference>
<dbReference type="AlphaFoldDB" id="A0A4Z0BFN7"/>
<evidence type="ECO:0000313" key="3">
    <source>
        <dbReference type="Proteomes" id="UP000297564"/>
    </source>
</evidence>
<gene>
    <name evidence="2" type="ORF">EZ242_16905</name>
</gene>
<dbReference type="RefSeq" id="WP_135286355.1">
    <property type="nucleotide sequence ID" value="NZ_SMLL01000006.1"/>
</dbReference>
<dbReference type="EMBL" id="SMLL01000006">
    <property type="protein sequence ID" value="TFY98122.1"/>
    <property type="molecule type" value="Genomic_DNA"/>
</dbReference>